<gene>
    <name evidence="2" type="primary">P0665D10.11</name>
</gene>
<proteinExistence type="predicted"/>
<sequence length="112" mass="12341">MRVKSRGGDVGGGNHARFCFLFAAGRFPFRLPRMHALDLRARDAGGRGWGGGWGPLRSGGPDRRHRLPPARAGPDRSFSFEYWTSENLQSGCVLGGLGSLHQHVKIDQWINT</sequence>
<organism evidence="2">
    <name type="scientific">Oryza sativa subsp. japonica</name>
    <name type="common">Rice</name>
    <dbReference type="NCBI Taxonomy" id="39947"/>
    <lineage>
        <taxon>Eukaryota</taxon>
        <taxon>Viridiplantae</taxon>
        <taxon>Streptophyta</taxon>
        <taxon>Embryophyta</taxon>
        <taxon>Tracheophyta</taxon>
        <taxon>Spermatophyta</taxon>
        <taxon>Magnoliopsida</taxon>
        <taxon>Liliopsida</taxon>
        <taxon>Poales</taxon>
        <taxon>Poaceae</taxon>
        <taxon>BOP clade</taxon>
        <taxon>Oryzoideae</taxon>
        <taxon>Oryzeae</taxon>
        <taxon>Oryzinae</taxon>
        <taxon>Oryza</taxon>
        <taxon>Oryza sativa</taxon>
    </lineage>
</organism>
<reference evidence="2" key="1">
    <citation type="journal article" date="2002" name="Nature">
        <title>The genome sequence and structure of rice chromosome 1.</title>
        <authorList>
            <person name="Sasaki T."/>
            <person name="Matsumoto T."/>
            <person name="Yamamoto K."/>
            <person name="Sakata K."/>
            <person name="Baba T."/>
            <person name="Katayose Y."/>
            <person name="Wu J."/>
            <person name="Niimura Y."/>
            <person name="Cheng Z."/>
            <person name="Nagamura Y."/>
            <person name="Antonio B.A."/>
            <person name="Kanamori H."/>
            <person name="Hosokawa S."/>
            <person name="Masukawa M."/>
            <person name="Arikawa K."/>
            <person name="Chiden Y."/>
            <person name="Hayashi M."/>
            <person name="Okamoto M."/>
            <person name="Ando T."/>
            <person name="Aoki H."/>
            <person name="Arita K."/>
            <person name="Hamada M."/>
            <person name="Harada C."/>
            <person name="Hijishita S."/>
            <person name="Honda M."/>
            <person name="Ichikawa Y."/>
            <person name="Idonuma A."/>
            <person name="Iijima M."/>
            <person name="Ikeda M."/>
            <person name="Ikeno M."/>
            <person name="Itoh S."/>
            <person name="Itoh T."/>
            <person name="Itoh Y."/>
            <person name="Itoh Y."/>
            <person name="Iwabuchi A."/>
            <person name="Kamiya K."/>
            <person name="Karasawa W."/>
            <person name="Katagiri S."/>
            <person name="Kikuta A."/>
            <person name="Kobayashi N."/>
            <person name="Kono I."/>
            <person name="Machita K."/>
            <person name="Maehara T."/>
            <person name="Mizuno H."/>
            <person name="Mizubayashi T."/>
            <person name="Mukai Y."/>
            <person name="Nagasaki H."/>
            <person name="Nakashima M."/>
            <person name="Nakama Y."/>
            <person name="Nakamichi Y."/>
            <person name="Nakamura M."/>
            <person name="Namiki N."/>
            <person name="Negishi M."/>
            <person name="Ohta I."/>
            <person name="Ono N."/>
            <person name="Saji S."/>
            <person name="Sakai K."/>
            <person name="Shibata M."/>
            <person name="Shimokawa T."/>
            <person name="Shomura A."/>
            <person name="Song J."/>
            <person name="Takazaki Y."/>
            <person name="Terasawa K."/>
            <person name="Tsuji K."/>
            <person name="Waki K."/>
            <person name="Yamagata H."/>
            <person name="Yamane H."/>
            <person name="Yoshiki S."/>
            <person name="Yoshihara R."/>
            <person name="Yukawa K."/>
            <person name="Zhong H."/>
            <person name="Iwama H."/>
            <person name="Endo T."/>
            <person name="Ito H."/>
            <person name="Hahn J.H."/>
            <person name="Kim H.I."/>
            <person name="Eun M.Y."/>
            <person name="Yano M."/>
            <person name="Jiang J."/>
            <person name="Gojobori T."/>
        </authorList>
    </citation>
    <scope>NUCLEOTIDE SEQUENCE [LARGE SCALE GENOMIC DNA]</scope>
</reference>
<protein>
    <submittedName>
        <fullName evidence="2">Uncharacterized protein</fullName>
    </submittedName>
</protein>
<feature type="region of interest" description="Disordered" evidence="1">
    <location>
        <begin position="47"/>
        <end position="72"/>
    </location>
</feature>
<dbReference type="EMBL" id="AP002861">
    <property type="protein sequence ID" value="BAD73059.1"/>
    <property type="molecule type" value="Genomic_DNA"/>
</dbReference>
<name>Q5QNF1_ORYSJ</name>
<evidence type="ECO:0000256" key="1">
    <source>
        <dbReference type="SAM" id="MobiDB-lite"/>
    </source>
</evidence>
<evidence type="ECO:0000313" key="2">
    <source>
        <dbReference type="EMBL" id="BAD73059.1"/>
    </source>
</evidence>
<accession>Q5QNF1</accession>
<dbReference type="Proteomes" id="UP000817658">
    <property type="component" value="Chromosome 1"/>
</dbReference>
<dbReference type="AlphaFoldDB" id="Q5QNF1"/>